<evidence type="ECO:0000313" key="2">
    <source>
        <dbReference type="EMBL" id="SOC05651.1"/>
    </source>
</evidence>
<dbReference type="OrthoDB" id="5291921at2"/>
<keyword evidence="1" id="KW-1133">Transmembrane helix</keyword>
<evidence type="ECO:0000313" key="3">
    <source>
        <dbReference type="Proteomes" id="UP000219111"/>
    </source>
</evidence>
<feature type="transmembrane region" description="Helical" evidence="1">
    <location>
        <begin position="107"/>
        <end position="135"/>
    </location>
</feature>
<accession>A0A285SCZ4</accession>
<proteinExistence type="predicted"/>
<keyword evidence="1" id="KW-0812">Transmembrane</keyword>
<keyword evidence="1" id="KW-0472">Membrane</keyword>
<feature type="transmembrane region" description="Helical" evidence="1">
    <location>
        <begin position="156"/>
        <end position="175"/>
    </location>
</feature>
<keyword evidence="3" id="KW-1185">Reference proteome</keyword>
<dbReference type="EMBL" id="OBMT01000004">
    <property type="protein sequence ID" value="SOC05651.1"/>
    <property type="molecule type" value="Genomic_DNA"/>
</dbReference>
<organism evidence="2 3">
    <name type="scientific">Rhodobacter maris</name>
    <dbReference type="NCBI Taxonomy" id="446682"/>
    <lineage>
        <taxon>Bacteria</taxon>
        <taxon>Pseudomonadati</taxon>
        <taxon>Pseudomonadota</taxon>
        <taxon>Alphaproteobacteria</taxon>
        <taxon>Rhodobacterales</taxon>
        <taxon>Rhodobacter group</taxon>
        <taxon>Rhodobacter</taxon>
    </lineage>
</organism>
<sequence>MSSPASPPAAPAPADLPPLDALIACPACDLLLLRAPLEEGIRQSCPRCHHLLYAPRARTVVQVIALSLTVAILMIGAVFFPFLEISAGGISHESSVFDAAMAFSDGILLPLSFAVMALIVVLPLLRVALLVYTLWPLAQGRPAWPLARRAFRLAEAVQPWSMAEIFVVGAVVALVKIAGLATVTLGPAFWAFALLVAVVTLQNNLLNDWTIWTVLDTQKKR</sequence>
<dbReference type="InterPro" id="IPR007498">
    <property type="entry name" value="PqiA-like"/>
</dbReference>
<name>A0A285SCZ4_9RHOB</name>
<evidence type="ECO:0000256" key="1">
    <source>
        <dbReference type="SAM" id="Phobius"/>
    </source>
</evidence>
<dbReference type="Pfam" id="PF04403">
    <property type="entry name" value="PqiA"/>
    <property type="match status" value="1"/>
</dbReference>
<dbReference type="AlphaFoldDB" id="A0A285SCZ4"/>
<protein>
    <submittedName>
        <fullName evidence="2">Paraquat-inducible protein A</fullName>
    </submittedName>
</protein>
<dbReference type="Proteomes" id="UP000219111">
    <property type="component" value="Unassembled WGS sequence"/>
</dbReference>
<feature type="transmembrane region" description="Helical" evidence="1">
    <location>
        <begin position="63"/>
        <end position="87"/>
    </location>
</feature>
<gene>
    <name evidence="2" type="ORF">SAMN05877831_104190</name>
</gene>
<dbReference type="RefSeq" id="WP_097069749.1">
    <property type="nucleotide sequence ID" value="NZ_OBMT01000004.1"/>
</dbReference>
<feature type="transmembrane region" description="Helical" evidence="1">
    <location>
        <begin position="181"/>
        <end position="201"/>
    </location>
</feature>
<reference evidence="3" key="1">
    <citation type="submission" date="2017-08" db="EMBL/GenBank/DDBJ databases">
        <authorList>
            <person name="Varghese N."/>
            <person name="Submissions S."/>
        </authorList>
    </citation>
    <scope>NUCLEOTIDE SEQUENCE [LARGE SCALE GENOMIC DNA]</scope>
    <source>
        <strain evidence="3">JA276</strain>
    </source>
</reference>